<evidence type="ECO:0000313" key="9">
    <source>
        <dbReference type="Proteomes" id="UP000310636"/>
    </source>
</evidence>
<reference evidence="8 9" key="1">
    <citation type="submission" date="2019-04" db="EMBL/GenBank/DDBJ databases">
        <title>Cohnella sp. nov. isolated from preserved vegetables.</title>
        <authorList>
            <person name="Lin S.-Y."/>
            <person name="Hung M.-H."/>
            <person name="Young C.-C."/>
        </authorList>
    </citation>
    <scope>NUCLEOTIDE SEQUENCE [LARGE SCALE GENOMIC DNA]</scope>
    <source>
        <strain evidence="8 9">CC-MHH1044</strain>
    </source>
</reference>
<evidence type="ECO:0000256" key="1">
    <source>
        <dbReference type="ARBA" id="ARBA00004651"/>
    </source>
</evidence>
<proteinExistence type="inferred from homology"/>
<accession>A0A4S4C7A8</accession>
<dbReference type="InterPro" id="IPR007353">
    <property type="entry name" value="DUF421"/>
</dbReference>
<gene>
    <name evidence="8" type="ORF">E6C55_03870</name>
</gene>
<dbReference type="PANTHER" id="PTHR34582:SF6">
    <property type="entry name" value="UPF0702 TRANSMEMBRANE PROTEIN YCAP"/>
    <property type="match status" value="1"/>
</dbReference>
<evidence type="ECO:0000256" key="3">
    <source>
        <dbReference type="ARBA" id="ARBA00022475"/>
    </source>
</evidence>
<dbReference type="PANTHER" id="PTHR34582">
    <property type="entry name" value="UPF0702 TRANSMEMBRANE PROTEIN YCAP"/>
    <property type="match status" value="1"/>
</dbReference>
<sequence>MDQTLSAKIRFAPLPYVLIMDGEVRDDNLDKLGRNRFWLRSQLRQRGIRSFKSVYYCSIDRRGKLYIAR</sequence>
<protein>
    <submittedName>
        <fullName evidence="8">DUF421 domain-containing protein</fullName>
    </submittedName>
</protein>
<dbReference type="GO" id="GO:0005886">
    <property type="term" value="C:plasma membrane"/>
    <property type="evidence" value="ECO:0007669"/>
    <property type="project" value="UniProtKB-SubCell"/>
</dbReference>
<comment type="similarity">
    <text evidence="2">Belongs to the UPF0702 family.</text>
</comment>
<comment type="caution">
    <text evidence="8">The sequence shown here is derived from an EMBL/GenBank/DDBJ whole genome shotgun (WGS) entry which is preliminary data.</text>
</comment>
<evidence type="ECO:0000256" key="2">
    <source>
        <dbReference type="ARBA" id="ARBA00006448"/>
    </source>
</evidence>
<evidence type="ECO:0000256" key="4">
    <source>
        <dbReference type="ARBA" id="ARBA00022692"/>
    </source>
</evidence>
<dbReference type="AlphaFoldDB" id="A0A4S4C7A8"/>
<name>A0A4S4C7A8_9BACL</name>
<feature type="domain" description="YetF C-terminal" evidence="7">
    <location>
        <begin position="14"/>
        <end position="59"/>
    </location>
</feature>
<evidence type="ECO:0000259" key="7">
    <source>
        <dbReference type="Pfam" id="PF04239"/>
    </source>
</evidence>
<keyword evidence="3" id="KW-1003">Cell membrane</keyword>
<evidence type="ECO:0000256" key="5">
    <source>
        <dbReference type="ARBA" id="ARBA00022989"/>
    </source>
</evidence>
<dbReference type="Gene3D" id="3.30.240.20">
    <property type="entry name" value="bsu07140 like domains"/>
    <property type="match status" value="1"/>
</dbReference>
<dbReference type="Pfam" id="PF04239">
    <property type="entry name" value="DUF421"/>
    <property type="match status" value="1"/>
</dbReference>
<keyword evidence="4" id="KW-0812">Transmembrane</keyword>
<dbReference type="InterPro" id="IPR023090">
    <property type="entry name" value="UPF0702_alpha/beta_dom_sf"/>
</dbReference>
<keyword evidence="9" id="KW-1185">Reference proteome</keyword>
<comment type="subcellular location">
    <subcellularLocation>
        <location evidence="1">Cell membrane</location>
        <topology evidence="1">Multi-pass membrane protein</topology>
    </subcellularLocation>
</comment>
<dbReference type="OrthoDB" id="1682423at2"/>
<keyword evidence="5" id="KW-1133">Transmembrane helix</keyword>
<dbReference type="EMBL" id="SSOB01000003">
    <property type="protein sequence ID" value="THF83828.1"/>
    <property type="molecule type" value="Genomic_DNA"/>
</dbReference>
<organism evidence="8 9">
    <name type="scientific">Cohnella fermenti</name>
    <dbReference type="NCBI Taxonomy" id="2565925"/>
    <lineage>
        <taxon>Bacteria</taxon>
        <taxon>Bacillati</taxon>
        <taxon>Bacillota</taxon>
        <taxon>Bacilli</taxon>
        <taxon>Bacillales</taxon>
        <taxon>Paenibacillaceae</taxon>
        <taxon>Cohnella</taxon>
    </lineage>
</organism>
<keyword evidence="6" id="KW-0472">Membrane</keyword>
<evidence type="ECO:0000256" key="6">
    <source>
        <dbReference type="ARBA" id="ARBA00023136"/>
    </source>
</evidence>
<dbReference type="RefSeq" id="WP_136368456.1">
    <property type="nucleotide sequence ID" value="NZ_SSOB01000003.1"/>
</dbReference>
<evidence type="ECO:0000313" key="8">
    <source>
        <dbReference type="EMBL" id="THF83828.1"/>
    </source>
</evidence>
<dbReference type="Proteomes" id="UP000310636">
    <property type="component" value="Unassembled WGS sequence"/>
</dbReference>